<proteinExistence type="predicted"/>
<dbReference type="RefSeq" id="WP_052549799.1">
    <property type="nucleotide sequence ID" value="NZ_JMCC02000039.1"/>
</dbReference>
<evidence type="ECO:0000313" key="1">
    <source>
        <dbReference type="EMBL" id="KIG16355.1"/>
    </source>
</evidence>
<dbReference type="AlphaFoldDB" id="A0A0C2D3P9"/>
<accession>A0A0C2D3P9</accession>
<protein>
    <recommendedName>
        <fullName evidence="3">LysM domain-containing protein</fullName>
    </recommendedName>
</protein>
<dbReference type="Gene3D" id="3.10.350.10">
    <property type="entry name" value="LysM domain"/>
    <property type="match status" value="1"/>
</dbReference>
<name>A0A0C2D3P9_9BACT</name>
<evidence type="ECO:0000313" key="2">
    <source>
        <dbReference type="Proteomes" id="UP000031599"/>
    </source>
</evidence>
<dbReference type="InterPro" id="IPR036779">
    <property type="entry name" value="LysM_dom_sf"/>
</dbReference>
<organism evidence="1 2">
    <name type="scientific">Enhygromyxa salina</name>
    <dbReference type="NCBI Taxonomy" id="215803"/>
    <lineage>
        <taxon>Bacteria</taxon>
        <taxon>Pseudomonadati</taxon>
        <taxon>Myxococcota</taxon>
        <taxon>Polyangia</taxon>
        <taxon>Nannocystales</taxon>
        <taxon>Nannocystaceae</taxon>
        <taxon>Enhygromyxa</taxon>
    </lineage>
</organism>
<comment type="caution">
    <text evidence="1">The sequence shown here is derived from an EMBL/GenBank/DDBJ whole genome shotgun (WGS) entry which is preliminary data.</text>
</comment>
<sequence>MPNQHVVKPGECLSSIALDAGFFPESIWDHEANAELREARAGNAHALVAGDVLTIPDLSRREHSVAIDAQHKFRRKGVPAVFRVKLEIDDEPLANEPYLLRVDGLQTRGITDGEGRVCETIWPGAREAVVTLGEGDDAIEFAFALGELDPADTERGARQRLASLGHACGEADEFADDLRAFQAAEALAETGELDDATVAKLIELHDGL</sequence>
<dbReference type="Proteomes" id="UP000031599">
    <property type="component" value="Unassembled WGS sequence"/>
</dbReference>
<dbReference type="EMBL" id="JMCC02000039">
    <property type="protein sequence ID" value="KIG16355.1"/>
    <property type="molecule type" value="Genomic_DNA"/>
</dbReference>
<dbReference type="CDD" id="cd00118">
    <property type="entry name" value="LysM"/>
    <property type="match status" value="1"/>
</dbReference>
<evidence type="ECO:0008006" key="3">
    <source>
        <dbReference type="Google" id="ProtNLM"/>
    </source>
</evidence>
<gene>
    <name evidence="1" type="ORF">DB30_04522</name>
</gene>
<reference evidence="1 2" key="1">
    <citation type="submission" date="2014-12" db="EMBL/GenBank/DDBJ databases">
        <title>Genome assembly of Enhygromyxa salina DSM 15201.</title>
        <authorList>
            <person name="Sharma G."/>
            <person name="Subramanian S."/>
        </authorList>
    </citation>
    <scope>NUCLEOTIDE SEQUENCE [LARGE SCALE GENOMIC DNA]</scope>
    <source>
        <strain evidence="1 2">DSM 15201</strain>
    </source>
</reference>
<dbReference type="InterPro" id="IPR018392">
    <property type="entry name" value="LysM"/>
</dbReference>